<organism evidence="2 3">
    <name type="scientific">Stylosanthes scabra</name>
    <dbReference type="NCBI Taxonomy" id="79078"/>
    <lineage>
        <taxon>Eukaryota</taxon>
        <taxon>Viridiplantae</taxon>
        <taxon>Streptophyta</taxon>
        <taxon>Embryophyta</taxon>
        <taxon>Tracheophyta</taxon>
        <taxon>Spermatophyta</taxon>
        <taxon>Magnoliopsida</taxon>
        <taxon>eudicotyledons</taxon>
        <taxon>Gunneridae</taxon>
        <taxon>Pentapetalae</taxon>
        <taxon>rosids</taxon>
        <taxon>fabids</taxon>
        <taxon>Fabales</taxon>
        <taxon>Fabaceae</taxon>
        <taxon>Papilionoideae</taxon>
        <taxon>50 kb inversion clade</taxon>
        <taxon>dalbergioids sensu lato</taxon>
        <taxon>Dalbergieae</taxon>
        <taxon>Pterocarpus clade</taxon>
        <taxon>Stylosanthes</taxon>
    </lineage>
</organism>
<feature type="region of interest" description="Disordered" evidence="1">
    <location>
        <begin position="29"/>
        <end position="162"/>
    </location>
</feature>
<evidence type="ECO:0000256" key="1">
    <source>
        <dbReference type="SAM" id="MobiDB-lite"/>
    </source>
</evidence>
<keyword evidence="3" id="KW-1185">Reference proteome</keyword>
<feature type="compositionally biased region" description="Acidic residues" evidence="1">
    <location>
        <begin position="51"/>
        <end position="88"/>
    </location>
</feature>
<evidence type="ECO:0000313" key="3">
    <source>
        <dbReference type="Proteomes" id="UP001341840"/>
    </source>
</evidence>
<comment type="caution">
    <text evidence="2">The sequence shown here is derived from an EMBL/GenBank/DDBJ whole genome shotgun (WGS) entry which is preliminary data.</text>
</comment>
<dbReference type="Proteomes" id="UP001341840">
    <property type="component" value="Unassembled WGS sequence"/>
</dbReference>
<gene>
    <name evidence="2" type="ORF">PIB30_089750</name>
</gene>
<name>A0ABU6SUF8_9FABA</name>
<proteinExistence type="predicted"/>
<feature type="compositionally biased region" description="Acidic residues" evidence="1">
    <location>
        <begin position="98"/>
        <end position="135"/>
    </location>
</feature>
<protein>
    <submittedName>
        <fullName evidence="2">Uncharacterized protein</fullName>
    </submittedName>
</protein>
<sequence length="162" mass="17843">MGPKGKAKIHWPPTRFSLRLAALRACQPIDKAGPSSKTTVIPDPIIISSNSEEDLDPLGSSSEEEEPGLDPEEDNHGEDSPDEEEEPESPGANHEMDPNPDPEEPEEDPEEDPEEEPEMGEEEVEAVEPSDDEYNEYFANYFELVSPPSPDSSDESLPPTDD</sequence>
<evidence type="ECO:0000313" key="2">
    <source>
        <dbReference type="EMBL" id="MED6140077.1"/>
    </source>
</evidence>
<reference evidence="2 3" key="1">
    <citation type="journal article" date="2023" name="Plants (Basel)">
        <title>Bridging the Gap: Combining Genomics and Transcriptomics Approaches to Understand Stylosanthes scabra, an Orphan Legume from the Brazilian Caatinga.</title>
        <authorList>
            <person name="Ferreira-Neto J.R.C."/>
            <person name="da Silva M.D."/>
            <person name="Binneck E."/>
            <person name="de Melo N.F."/>
            <person name="da Silva R.H."/>
            <person name="de Melo A.L.T.M."/>
            <person name="Pandolfi V."/>
            <person name="Bustamante F.O."/>
            <person name="Brasileiro-Vidal A.C."/>
            <person name="Benko-Iseppon A.M."/>
        </authorList>
    </citation>
    <scope>NUCLEOTIDE SEQUENCE [LARGE SCALE GENOMIC DNA]</scope>
    <source>
        <tissue evidence="2">Leaves</tissue>
    </source>
</reference>
<accession>A0ABU6SUF8</accession>
<dbReference type="EMBL" id="JASCZI010062109">
    <property type="protein sequence ID" value="MED6140077.1"/>
    <property type="molecule type" value="Genomic_DNA"/>
</dbReference>